<keyword evidence="2" id="KW-1185">Reference proteome</keyword>
<dbReference type="EMBL" id="BDJK01000003">
    <property type="protein sequence ID" value="GAV21582.1"/>
    <property type="molecule type" value="Genomic_DNA"/>
</dbReference>
<proteinExistence type="predicted"/>
<name>A0A1L8CRN4_9THEO</name>
<gene>
    <name evidence="1" type="ORF">cpu_00920</name>
</gene>
<organism evidence="1 2">
    <name type="scientific">Carboxydothermus pertinax</name>
    <dbReference type="NCBI Taxonomy" id="870242"/>
    <lineage>
        <taxon>Bacteria</taxon>
        <taxon>Bacillati</taxon>
        <taxon>Bacillota</taxon>
        <taxon>Clostridia</taxon>
        <taxon>Thermoanaerobacterales</taxon>
        <taxon>Thermoanaerobacteraceae</taxon>
        <taxon>Carboxydothermus</taxon>
    </lineage>
</organism>
<dbReference type="Pfam" id="PF07505">
    <property type="entry name" value="DUF5131"/>
    <property type="match status" value="1"/>
</dbReference>
<dbReference type="OrthoDB" id="9787478at2"/>
<evidence type="ECO:0000313" key="2">
    <source>
        <dbReference type="Proteomes" id="UP000187485"/>
    </source>
</evidence>
<dbReference type="InterPro" id="IPR011101">
    <property type="entry name" value="DUF5131"/>
</dbReference>
<evidence type="ECO:0008006" key="3">
    <source>
        <dbReference type="Google" id="ProtNLM"/>
    </source>
</evidence>
<dbReference type="Proteomes" id="UP000187485">
    <property type="component" value="Unassembled WGS sequence"/>
</dbReference>
<sequence length="316" mass="36097">MGRTKIEWADAVWNPVTGCTPVSEGCKNCYAERMSKRLAGRCGYPEDEPFRVTLHPEKLNEPWHWKKPRRVFVCSMGDLFHEDVPDDFILKVFLQMTFCPSRHIFMVLTKRPKRMKDIIEKFMGQMLGTSGKTMEEKQAWPHKRVWLGVTVENQEMANERIPILLKIPATVRFVSCEPLLGPVDLSKWLGICEGCGVPATKCGPVLWHKGQKCCPDCTHDFQLNWVIAGGETGPGARPMHPEWVRSLRDQCQEAGVPFFFKSWGEYKPLPYSDRGDGLHTLTEYKGCKYDFVKVGKKNAGSLLDGRTWDEFPDLEG</sequence>
<comment type="caution">
    <text evidence="1">The sequence shown here is derived from an EMBL/GenBank/DDBJ whole genome shotgun (WGS) entry which is preliminary data.</text>
</comment>
<protein>
    <recommendedName>
        <fullName evidence="3">Phage Gp37/Gp68 family protein</fullName>
    </recommendedName>
</protein>
<evidence type="ECO:0000313" key="1">
    <source>
        <dbReference type="EMBL" id="GAV21582.1"/>
    </source>
</evidence>
<dbReference type="AlphaFoldDB" id="A0A1L8CRN4"/>
<dbReference type="STRING" id="870242.cpu_00920"/>
<accession>A0A1L8CRN4</accession>
<dbReference type="RefSeq" id="WP_075858034.1">
    <property type="nucleotide sequence ID" value="NZ_BDJK01000003.1"/>
</dbReference>
<reference evidence="2" key="1">
    <citation type="submission" date="2016-12" db="EMBL/GenBank/DDBJ databases">
        <title>Draft Genome Sequences od Carboxydothermus pertinax and islandicus, Hydrogenogenic Carboxydotrophic Bacteria.</title>
        <authorList>
            <person name="Fukuyama Y."/>
            <person name="Ohmae K."/>
            <person name="Yoneda Y."/>
            <person name="Yoshida T."/>
            <person name="Sako Y."/>
        </authorList>
    </citation>
    <scope>NUCLEOTIDE SEQUENCE [LARGE SCALE GENOMIC DNA]</scope>
    <source>
        <strain evidence="2">Ug1</strain>
    </source>
</reference>